<sequence>MYACCLIPSVIFCGIHRWIYGEVTWWHFFGGALGIYLFWLILTIRKTIKVYQEWKEIENSKN</sequence>
<accession>A0A8S5TA30</accession>
<evidence type="ECO:0000313" key="2">
    <source>
        <dbReference type="EMBL" id="DAF60181.1"/>
    </source>
</evidence>
<dbReference type="EMBL" id="BK032784">
    <property type="protein sequence ID" value="DAF60181.1"/>
    <property type="molecule type" value="Genomic_DNA"/>
</dbReference>
<keyword evidence="1" id="KW-1133">Transmembrane helix</keyword>
<reference evidence="2" key="1">
    <citation type="journal article" date="2021" name="Proc. Natl. Acad. Sci. U.S.A.">
        <title>A Catalog of Tens of Thousands of Viruses from Human Metagenomes Reveals Hidden Associations with Chronic Diseases.</title>
        <authorList>
            <person name="Tisza M.J."/>
            <person name="Buck C.B."/>
        </authorList>
    </citation>
    <scope>NUCLEOTIDE SEQUENCE</scope>
    <source>
        <strain evidence="2">CtDwO1</strain>
    </source>
</reference>
<organism evidence="2">
    <name type="scientific">Podoviridae sp. ctDwO1</name>
    <dbReference type="NCBI Taxonomy" id="2827726"/>
    <lineage>
        <taxon>Viruses</taxon>
        <taxon>Duplodnaviria</taxon>
        <taxon>Heunggongvirae</taxon>
        <taxon>Uroviricota</taxon>
        <taxon>Caudoviricetes</taxon>
    </lineage>
</organism>
<keyword evidence="1" id="KW-0472">Membrane</keyword>
<keyword evidence="1" id="KW-0812">Transmembrane</keyword>
<name>A0A8S5TA30_9CAUD</name>
<evidence type="ECO:0008006" key="3">
    <source>
        <dbReference type="Google" id="ProtNLM"/>
    </source>
</evidence>
<proteinExistence type="predicted"/>
<evidence type="ECO:0000256" key="1">
    <source>
        <dbReference type="SAM" id="Phobius"/>
    </source>
</evidence>
<protein>
    <recommendedName>
        <fullName evidence="3">2TM domain-containing protein</fullName>
    </recommendedName>
</protein>
<feature type="transmembrane region" description="Helical" evidence="1">
    <location>
        <begin position="25"/>
        <end position="44"/>
    </location>
</feature>